<dbReference type="Pfam" id="PF03033">
    <property type="entry name" value="Glyco_transf_28"/>
    <property type="match status" value="1"/>
</dbReference>
<dbReference type="FunFam" id="3.40.50.2000:FF:000100">
    <property type="entry name" value="Glycosyltransferase family 1 protein"/>
    <property type="match status" value="1"/>
</dbReference>
<comment type="caution">
    <text evidence="5">The sequence shown here is derived from an EMBL/GenBank/DDBJ whole genome shotgun (WGS) entry which is preliminary data.</text>
</comment>
<dbReference type="OrthoDB" id="5835829at2759"/>
<sequence>MMPKLSPPAVAPEDQGLKLETTNANAGQPSSLLRDDKGQLAFPGYVPQQPQSPISPHPPPAETEPPAPGGIQKAASEPLGSDIGGLEAAARPQPGQRSATAAPPKTARRNSALPPSFKRAGTNVSQLQQALWNTSSNLQDDSSSSDSSTDDEDLGAGVARTDQATTAGKKQKPQHPPSEKTDHFRRFKVGNENYKTKGRVSKRDGRLAISIKDTSDRGYLAKALGATVGKVVPIKEGEEAEQDEQRPTAARRSTETILGPESFQCPKLNIVIMVIGSRGDAQPFLKIGKVLKEQYGHRVRIATHPAFRDFVEKDTGLEFFSVGGDPAELMAFMVKNPGMIPTLETVRAGDIGRRRQAMAEMFEGFWRACINATDEEKNVKNARMMSHTSPFVADLIIANPPSFAHVHCAEALGIPLLMAFTFPYTPTKSFPHPLATIKKTNVDPGYSNFMSYPLVEMMVWQGLGDLINDFRVKTLCLDPVSTLWAPGALYRMNVPIAYLWSPCLVPKPADWADSIDISGFVFLDLASSFTPPDPLDQFLKSGDPPVYIGFGSIVVDDADKFTEMVFEAVRLAGVRALVSKGWGGLGGENVPDNIFMLENTPHDWLFPKVKACVIHGGAGTTAMALKCGKPTMVVPFFGDQHFWGPMIGRAKAGPEPVPYKNLSAEKLAEGIKYCLTDEAQEKAQGMARDIAREGDGAENACSFFHRNLQLSGKHSMRCSILDDKVAVWWMKNTSLRLSALAAEILVAKGYITWRKLKLLRHSEYNDFEGPGEPVTGMIGSIAGTFGNAVGGVASVPGRLAKTSTKRRERKERHRRRAEEKDKARQETRENGAPTTTGHAGAKEGVNESTSDNRINEANETKGAQANTACSRKDGDAGYDNDGASIHTATTEGTAEGEGYVDQVAEGVGKTAQAIATAPIDLSVALAQGFHNAPRLYGDDTVRRPTRVTGIRSGLRAARSEFLFGIYDAWTGVVRLPYRGARDGGGVEGFAKGVGMGVTGFGLKNIAAIVGPFGYTLKGIKKQVERRRQPTKHIRRARILQGQKEAAALDELERDARHKEVVAGWEVFQALWATVEGKEKAKGGLKAQFSETRTRGLGVPEALESVAMAERTLEEVRRGGKVTTGMKEFRRSEDLARRSGDVSGRQSIDRRGSPHGGGGGGGRKSADHGASLDPASAAGGPRNSADNTSAERQKRGAGSSERIEEEGDELEPSKPVENGKVSS</sequence>
<dbReference type="InterPro" id="IPR002213">
    <property type="entry name" value="UDP_glucos_trans"/>
</dbReference>
<dbReference type="Pfam" id="PF06722">
    <property type="entry name" value="EryCIII-like_C"/>
    <property type="match status" value="1"/>
</dbReference>
<dbReference type="Gene3D" id="3.40.50.2000">
    <property type="entry name" value="Glycogen Phosphorylase B"/>
    <property type="match status" value="2"/>
</dbReference>
<feature type="compositionally biased region" description="Basic residues" evidence="2">
    <location>
        <begin position="803"/>
        <end position="815"/>
    </location>
</feature>
<dbReference type="InterPro" id="IPR050426">
    <property type="entry name" value="Glycosyltransferase_28"/>
</dbReference>
<dbReference type="InParanoid" id="A0A2P5HJV3"/>
<dbReference type="GO" id="GO:0005975">
    <property type="term" value="P:carbohydrate metabolic process"/>
    <property type="evidence" value="ECO:0007669"/>
    <property type="project" value="InterPro"/>
</dbReference>
<feature type="compositionally biased region" description="Gly residues" evidence="2">
    <location>
        <begin position="1153"/>
        <end position="1162"/>
    </location>
</feature>
<evidence type="ECO:0000313" key="6">
    <source>
        <dbReference type="Proteomes" id="UP000094444"/>
    </source>
</evidence>
<dbReference type="GO" id="GO:0016906">
    <property type="term" value="F:sterol 3-beta-glucosyltransferase activity"/>
    <property type="evidence" value="ECO:0007669"/>
    <property type="project" value="UniProtKB-ARBA"/>
</dbReference>
<evidence type="ECO:0000259" key="4">
    <source>
        <dbReference type="Pfam" id="PF06722"/>
    </source>
</evidence>
<feature type="compositionally biased region" description="Polar residues" evidence="2">
    <location>
        <begin position="860"/>
        <end position="869"/>
    </location>
</feature>
<protein>
    <submittedName>
        <fullName evidence="5">Glycosyltransferase family 28 domain-containing protein</fullName>
    </submittedName>
</protein>
<proteinExistence type="predicted"/>
<dbReference type="PANTHER" id="PTHR48050:SF5">
    <property type="entry name" value="UDP-GLUCOSE,STEROL TRANSFERASE"/>
    <property type="match status" value="1"/>
</dbReference>
<feature type="compositionally biased region" description="Pro residues" evidence="2">
    <location>
        <begin position="53"/>
        <end position="68"/>
    </location>
</feature>
<dbReference type="InterPro" id="IPR010610">
    <property type="entry name" value="EryCIII-like_C"/>
</dbReference>
<name>A0A2P5HJV3_DIAHE</name>
<dbReference type="FunFam" id="3.40.50.2000:FF:000009">
    <property type="entry name" value="Sterol 3-beta-glucosyltransferase UGT80A2"/>
    <property type="match status" value="1"/>
</dbReference>
<feature type="compositionally biased region" description="Basic and acidic residues" evidence="2">
    <location>
        <begin position="1126"/>
        <end position="1139"/>
    </location>
</feature>
<feature type="compositionally biased region" description="Pro residues" evidence="2">
    <location>
        <begin position="1"/>
        <end position="10"/>
    </location>
</feature>
<feature type="domain" description="Glycosyltransferase family 28 N-terminal" evidence="3">
    <location>
        <begin position="270"/>
        <end position="430"/>
    </location>
</feature>
<feature type="compositionally biased region" description="Low complexity" evidence="2">
    <location>
        <begin position="887"/>
        <end position="897"/>
    </location>
</feature>
<keyword evidence="6" id="KW-1185">Reference proteome</keyword>
<feature type="region of interest" description="Disordered" evidence="2">
    <location>
        <begin position="1"/>
        <end position="184"/>
    </location>
</feature>
<dbReference type="InterPro" id="IPR004276">
    <property type="entry name" value="GlycoTrans_28_N"/>
</dbReference>
<dbReference type="Proteomes" id="UP000094444">
    <property type="component" value="Unassembled WGS sequence"/>
</dbReference>
<evidence type="ECO:0000313" key="5">
    <source>
        <dbReference type="EMBL" id="POS70543.1"/>
    </source>
</evidence>
<gene>
    <name evidence="5" type="ORF">DHEL01_v211062</name>
</gene>
<organism evidence="5 6">
    <name type="scientific">Diaporthe helianthi</name>
    <dbReference type="NCBI Taxonomy" id="158607"/>
    <lineage>
        <taxon>Eukaryota</taxon>
        <taxon>Fungi</taxon>
        <taxon>Dikarya</taxon>
        <taxon>Ascomycota</taxon>
        <taxon>Pezizomycotina</taxon>
        <taxon>Sordariomycetes</taxon>
        <taxon>Sordariomycetidae</taxon>
        <taxon>Diaporthales</taxon>
        <taxon>Diaporthaceae</taxon>
        <taxon>Diaporthe</taxon>
    </lineage>
</organism>
<dbReference type="CDD" id="cd03784">
    <property type="entry name" value="GT1_Gtf-like"/>
    <property type="match status" value="1"/>
</dbReference>
<evidence type="ECO:0000256" key="2">
    <source>
        <dbReference type="SAM" id="MobiDB-lite"/>
    </source>
</evidence>
<feature type="domain" description="Erythromycin biosynthesis protein CIII-like C-terminal" evidence="4">
    <location>
        <begin position="588"/>
        <end position="693"/>
    </location>
</feature>
<reference evidence="5" key="1">
    <citation type="submission" date="2017-09" db="EMBL/GenBank/DDBJ databases">
        <title>Polyketide synthases of a Diaporthe helianthi virulent isolate.</title>
        <authorList>
            <person name="Baroncelli R."/>
        </authorList>
    </citation>
    <scope>NUCLEOTIDE SEQUENCE [LARGE SCALE GENOMIC DNA]</scope>
    <source>
        <strain evidence="5">7/96</strain>
    </source>
</reference>
<dbReference type="AlphaFoldDB" id="A0A2P5HJV3"/>
<dbReference type="PANTHER" id="PTHR48050">
    <property type="entry name" value="STEROL 3-BETA-GLUCOSYLTRANSFERASE"/>
    <property type="match status" value="1"/>
</dbReference>
<feature type="compositionally biased region" description="Low complexity" evidence="2">
    <location>
        <begin position="135"/>
        <end position="147"/>
    </location>
</feature>
<evidence type="ECO:0000256" key="1">
    <source>
        <dbReference type="ARBA" id="ARBA00022679"/>
    </source>
</evidence>
<dbReference type="SUPFAM" id="SSF53756">
    <property type="entry name" value="UDP-Glycosyltransferase/glycogen phosphorylase"/>
    <property type="match status" value="1"/>
</dbReference>
<feature type="region of interest" description="Disordered" evidence="2">
    <location>
        <begin position="792"/>
        <end position="897"/>
    </location>
</feature>
<feature type="compositionally biased region" description="Polar residues" evidence="2">
    <location>
        <begin position="122"/>
        <end position="134"/>
    </location>
</feature>
<dbReference type="EMBL" id="MAVT02001590">
    <property type="protein sequence ID" value="POS70543.1"/>
    <property type="molecule type" value="Genomic_DNA"/>
</dbReference>
<feature type="compositionally biased region" description="Polar residues" evidence="2">
    <location>
        <begin position="20"/>
        <end position="31"/>
    </location>
</feature>
<keyword evidence="1" id="KW-0808">Transferase</keyword>
<feature type="compositionally biased region" description="Basic and acidic residues" evidence="2">
    <location>
        <begin position="816"/>
        <end position="829"/>
    </location>
</feature>
<feature type="region of interest" description="Disordered" evidence="2">
    <location>
        <begin position="235"/>
        <end position="256"/>
    </location>
</feature>
<evidence type="ECO:0000259" key="3">
    <source>
        <dbReference type="Pfam" id="PF03033"/>
    </source>
</evidence>
<accession>A0A2P5HJV3</accession>
<feature type="region of interest" description="Disordered" evidence="2">
    <location>
        <begin position="1123"/>
        <end position="1222"/>
    </location>
</feature>
<dbReference type="STRING" id="158607.A0A2P5HJV3"/>